<organism evidence="1">
    <name type="scientific">marine sediment metagenome</name>
    <dbReference type="NCBI Taxonomy" id="412755"/>
    <lineage>
        <taxon>unclassified sequences</taxon>
        <taxon>metagenomes</taxon>
        <taxon>ecological metagenomes</taxon>
    </lineage>
</organism>
<dbReference type="EMBL" id="LAZR01008863">
    <property type="protein sequence ID" value="KKM76117.1"/>
    <property type="molecule type" value="Genomic_DNA"/>
</dbReference>
<reference evidence="1" key="1">
    <citation type="journal article" date="2015" name="Nature">
        <title>Complex archaea that bridge the gap between prokaryotes and eukaryotes.</title>
        <authorList>
            <person name="Spang A."/>
            <person name="Saw J.H."/>
            <person name="Jorgensen S.L."/>
            <person name="Zaremba-Niedzwiedzka K."/>
            <person name="Martijn J."/>
            <person name="Lind A.E."/>
            <person name="van Eijk R."/>
            <person name="Schleper C."/>
            <person name="Guy L."/>
            <person name="Ettema T.J."/>
        </authorList>
    </citation>
    <scope>NUCLEOTIDE SEQUENCE</scope>
</reference>
<proteinExistence type="predicted"/>
<dbReference type="AlphaFoldDB" id="A0A0F9N3L4"/>
<evidence type="ECO:0000313" key="1">
    <source>
        <dbReference type="EMBL" id="KKM76117.1"/>
    </source>
</evidence>
<protein>
    <submittedName>
        <fullName evidence="1">Uncharacterized protein</fullName>
    </submittedName>
</protein>
<gene>
    <name evidence="1" type="ORF">LCGC14_1383380</name>
</gene>
<dbReference type="Gene3D" id="2.40.300.10">
    <property type="entry name" value="Head decoration protein D"/>
    <property type="match status" value="1"/>
</dbReference>
<sequence length="431" mass="45719">MAYIVNKTDGTVVATVADGTIDTTSTSLTLLGKGFNNYGEIVAEDWVHLMEHFSNATAPSNELRGQLWHDTTTDKIKVNISNVQGNPEWVLIGSAFVSATEPTTGFGIGGFWFDTTTNTLLISTDGSTFTNVNASGVNTTQPTSPVEGALFYDTVTKELKVFNSALHEGGPGFDVVGPARHEAVEPTTNLLDGDLWWNSDTKQLFVWSGDTSTFRLIGPLEPEGLGGLGASGIVLVTNDGNPLVEIVVDGEIIGIWSRTKFTPSPAITGFPLLERGLTLTNVNGDSTEETLFAGTATTAQYADIAERFAADDQIVPGEVVSLGGEAEITITKEEKDSNVLGVISTDPAFLMNDAVGDNKTHPPVALTGRVPCYVIGPVKKGDRLVSSNTQGVATVISSDEVFENYTAIIGRALETNDNSDVKLVEILVGTK</sequence>
<comment type="caution">
    <text evidence="1">The sequence shown here is derived from an EMBL/GenBank/DDBJ whole genome shotgun (WGS) entry which is preliminary data.</text>
</comment>
<name>A0A0F9N3L4_9ZZZZ</name>
<accession>A0A0F9N3L4</accession>